<sequence length="193" mass="22780">MARIEHEGNAIDLAQQATTQLRLHHWLQVEVLSAQWWFLLVIFVVSIAVWLVAVDKTRFFELLLFAAILSYITTMLDAIGTELHIWSYSYKLVPLFNRLIPIDVSLLPITYALVYQWFGQWRHYLLAHLIVACGAAFLAEPFLIWLHIYNPHHWKHIYSFPIYILLAVFMKWGMSQLKHIQLRYRAFQKSPST</sequence>
<feature type="transmembrane region" description="Helical" evidence="1">
    <location>
        <begin position="59"/>
        <end position="79"/>
    </location>
</feature>
<comment type="caution">
    <text evidence="2">The sequence shown here is derived from an EMBL/GenBank/DDBJ whole genome shotgun (WGS) entry which is preliminary data.</text>
</comment>
<protein>
    <submittedName>
        <fullName evidence="2">Uncharacterized protein</fullName>
    </submittedName>
</protein>
<keyword evidence="1" id="KW-0472">Membrane</keyword>
<evidence type="ECO:0000313" key="2">
    <source>
        <dbReference type="EMBL" id="MBB3112045.1"/>
    </source>
</evidence>
<evidence type="ECO:0000256" key="1">
    <source>
        <dbReference type="SAM" id="Phobius"/>
    </source>
</evidence>
<dbReference type="AlphaFoldDB" id="A0A7W5FP71"/>
<evidence type="ECO:0000313" key="3">
    <source>
        <dbReference type="Proteomes" id="UP000570361"/>
    </source>
</evidence>
<feature type="transmembrane region" description="Helical" evidence="1">
    <location>
        <begin position="157"/>
        <end position="174"/>
    </location>
</feature>
<dbReference type="Proteomes" id="UP000570361">
    <property type="component" value="Unassembled WGS sequence"/>
</dbReference>
<name>A0A7W5FP71_9BACL</name>
<reference evidence="2 3" key="1">
    <citation type="submission" date="2020-08" db="EMBL/GenBank/DDBJ databases">
        <title>Genomic Encyclopedia of Type Strains, Phase III (KMG-III): the genomes of soil and plant-associated and newly described type strains.</title>
        <authorList>
            <person name="Whitman W."/>
        </authorList>
    </citation>
    <scope>NUCLEOTIDE SEQUENCE [LARGE SCALE GENOMIC DNA]</scope>
    <source>
        <strain evidence="2 3">CECT 5862</strain>
    </source>
</reference>
<feature type="transmembrane region" description="Helical" evidence="1">
    <location>
        <begin position="34"/>
        <end position="52"/>
    </location>
</feature>
<keyword evidence="1" id="KW-1133">Transmembrane helix</keyword>
<proteinExistence type="predicted"/>
<accession>A0A7W5FP71</accession>
<dbReference type="InterPro" id="IPR048147">
    <property type="entry name" value="CBO0543-like"/>
</dbReference>
<feature type="transmembrane region" description="Helical" evidence="1">
    <location>
        <begin position="99"/>
        <end position="118"/>
    </location>
</feature>
<dbReference type="NCBIfam" id="NF041644">
    <property type="entry name" value="CBO0543_fam"/>
    <property type="match status" value="1"/>
</dbReference>
<dbReference type="RefSeq" id="WP_183601944.1">
    <property type="nucleotide sequence ID" value="NZ_JACHXK010000010.1"/>
</dbReference>
<keyword evidence="1" id="KW-0812">Transmembrane</keyword>
<gene>
    <name evidence="2" type="ORF">FHS18_004123</name>
</gene>
<organism evidence="2 3">
    <name type="scientific">Paenibacillus phyllosphaerae</name>
    <dbReference type="NCBI Taxonomy" id="274593"/>
    <lineage>
        <taxon>Bacteria</taxon>
        <taxon>Bacillati</taxon>
        <taxon>Bacillota</taxon>
        <taxon>Bacilli</taxon>
        <taxon>Bacillales</taxon>
        <taxon>Paenibacillaceae</taxon>
        <taxon>Paenibacillus</taxon>
    </lineage>
</organism>
<dbReference type="EMBL" id="JACHXK010000010">
    <property type="protein sequence ID" value="MBB3112045.1"/>
    <property type="molecule type" value="Genomic_DNA"/>
</dbReference>
<feature type="transmembrane region" description="Helical" evidence="1">
    <location>
        <begin position="125"/>
        <end position="145"/>
    </location>
</feature>
<keyword evidence="3" id="KW-1185">Reference proteome</keyword>